<dbReference type="EMBL" id="CM042882">
    <property type="protein sequence ID" value="KAI4383003.1"/>
    <property type="molecule type" value="Genomic_DNA"/>
</dbReference>
<keyword evidence="2" id="KW-1185">Reference proteome</keyword>
<name>A0ACB9RX83_9MYRT</name>
<evidence type="ECO:0000313" key="1">
    <source>
        <dbReference type="EMBL" id="KAI4383003.1"/>
    </source>
</evidence>
<sequence length="336" mass="37222">MKREYGEFKIRINGLVAKAQKVPEEGWIIQDGTPWPGNNTRDHPGMIQVFLGKNGGIDAEGNELPHLVYVSHEKRPGFQHHKKAGAMNALVRVSAVLTNGPFLLNLDCDHYINNSKALREAINDRYANRNTVFFDINLRGLDGIQGPVYVGTGCVFNRTALYGYEPPHKPKHKKPGLLSSLCSGSRKKSSGSSKKGLVFQGLLKVLTGIDTNFTVTSKASDEDGDFAELYMFKWTTLLIPPTTLLIINLVAVVASISYAINSGYQSWGPLFGKLFFAFWVIIHLHPFLKGLMGRQNRTPTIVVVWSILLVSIFSLLWVRLIPSLPGSLGLTFSNVE</sequence>
<dbReference type="Proteomes" id="UP001057402">
    <property type="component" value="Chromosome 3"/>
</dbReference>
<comment type="caution">
    <text evidence="1">The sequence shown here is derived from an EMBL/GenBank/DDBJ whole genome shotgun (WGS) entry which is preliminary data.</text>
</comment>
<evidence type="ECO:0000313" key="2">
    <source>
        <dbReference type="Proteomes" id="UP001057402"/>
    </source>
</evidence>
<organism evidence="1 2">
    <name type="scientific">Melastoma candidum</name>
    <dbReference type="NCBI Taxonomy" id="119954"/>
    <lineage>
        <taxon>Eukaryota</taxon>
        <taxon>Viridiplantae</taxon>
        <taxon>Streptophyta</taxon>
        <taxon>Embryophyta</taxon>
        <taxon>Tracheophyta</taxon>
        <taxon>Spermatophyta</taxon>
        <taxon>Magnoliopsida</taxon>
        <taxon>eudicotyledons</taxon>
        <taxon>Gunneridae</taxon>
        <taxon>Pentapetalae</taxon>
        <taxon>rosids</taxon>
        <taxon>malvids</taxon>
        <taxon>Myrtales</taxon>
        <taxon>Melastomataceae</taxon>
        <taxon>Melastomatoideae</taxon>
        <taxon>Melastomateae</taxon>
        <taxon>Melastoma</taxon>
    </lineage>
</organism>
<protein>
    <submittedName>
        <fullName evidence="1">Uncharacterized protein</fullName>
    </submittedName>
</protein>
<reference evidence="2" key="1">
    <citation type="journal article" date="2023" name="Front. Plant Sci.">
        <title>Chromosomal-level genome assembly of Melastoma candidum provides insights into trichome evolution.</title>
        <authorList>
            <person name="Zhong Y."/>
            <person name="Wu W."/>
            <person name="Sun C."/>
            <person name="Zou P."/>
            <person name="Liu Y."/>
            <person name="Dai S."/>
            <person name="Zhou R."/>
        </authorList>
    </citation>
    <scope>NUCLEOTIDE SEQUENCE [LARGE SCALE GENOMIC DNA]</scope>
</reference>
<accession>A0ACB9RX83</accession>
<gene>
    <name evidence="1" type="ORF">MLD38_008889</name>
</gene>
<proteinExistence type="predicted"/>